<evidence type="ECO:0000256" key="3">
    <source>
        <dbReference type="ARBA" id="ARBA00022695"/>
    </source>
</evidence>
<dbReference type="GO" id="GO:0003977">
    <property type="term" value="F:UDP-N-acetylglucosamine diphosphorylase activity"/>
    <property type="evidence" value="ECO:0007669"/>
    <property type="project" value="TreeGrafter"/>
</dbReference>
<organism evidence="4 5">
    <name type="scientific">Candidatus Fusicatenibacter intestinigallinarum</name>
    <dbReference type="NCBI Taxonomy" id="2838598"/>
    <lineage>
        <taxon>Bacteria</taxon>
        <taxon>Bacillati</taxon>
        <taxon>Bacillota</taxon>
        <taxon>Clostridia</taxon>
        <taxon>Lachnospirales</taxon>
        <taxon>Lachnospiraceae</taxon>
        <taxon>Fusicatenibacter</taxon>
    </lineage>
</organism>
<dbReference type="SUPFAM" id="SSF53448">
    <property type="entry name" value="Nucleotide-diphospho-sugar transferases"/>
    <property type="match status" value="1"/>
</dbReference>
<comment type="caution">
    <text evidence="4">The sequence shown here is derived from an EMBL/GenBank/DDBJ whole genome shotgun (WGS) entry which is preliminary data.</text>
</comment>
<proteinExistence type="inferred from homology"/>
<dbReference type="PANTHER" id="PTHR11952">
    <property type="entry name" value="UDP- GLUCOSE PYROPHOSPHORYLASE"/>
    <property type="match status" value="1"/>
</dbReference>
<dbReference type="AlphaFoldDB" id="A0A9D2NBY4"/>
<dbReference type="PANTHER" id="PTHR11952:SF2">
    <property type="entry name" value="LD24639P"/>
    <property type="match status" value="1"/>
</dbReference>
<reference evidence="4" key="1">
    <citation type="journal article" date="2021" name="PeerJ">
        <title>Extensive microbial diversity within the chicken gut microbiome revealed by metagenomics and culture.</title>
        <authorList>
            <person name="Gilroy R."/>
            <person name="Ravi A."/>
            <person name="Getino M."/>
            <person name="Pursley I."/>
            <person name="Horton D.L."/>
            <person name="Alikhan N.F."/>
            <person name="Baker D."/>
            <person name="Gharbi K."/>
            <person name="Hall N."/>
            <person name="Watson M."/>
            <person name="Adriaenssens E.M."/>
            <person name="Foster-Nyarko E."/>
            <person name="Jarju S."/>
            <person name="Secka A."/>
            <person name="Antonio M."/>
            <person name="Oren A."/>
            <person name="Chaudhuri R.R."/>
            <person name="La Ragione R."/>
            <person name="Hildebrand F."/>
            <person name="Pallen M.J."/>
        </authorList>
    </citation>
    <scope>NUCLEOTIDE SEQUENCE</scope>
    <source>
        <strain evidence="4">CHK185-5351</strain>
    </source>
</reference>
<dbReference type="CDD" id="cd04193">
    <property type="entry name" value="UDPGlcNAc_PPase"/>
    <property type="match status" value="1"/>
</dbReference>
<dbReference type="GO" id="GO:0006048">
    <property type="term" value="P:UDP-N-acetylglucosamine biosynthetic process"/>
    <property type="evidence" value="ECO:0007669"/>
    <property type="project" value="TreeGrafter"/>
</dbReference>
<name>A0A9D2NBY4_9FIRM</name>
<dbReference type="Pfam" id="PF01704">
    <property type="entry name" value="UDPGP"/>
    <property type="match status" value="1"/>
</dbReference>
<dbReference type="EMBL" id="DWWU01000034">
    <property type="protein sequence ID" value="HJC15753.1"/>
    <property type="molecule type" value="Genomic_DNA"/>
</dbReference>
<sequence length="413" mass="47078">MSTPTYEQIYTTLKEQDQLHLLKYYNELTPDRQASLLEQISTIDWNLIHMAGQKPASDEKAGKQIEPLGAMELTEIEKRHDEFEAIGLEALRAQKTGAVLLAGGQGTRLGFDKPKGMFNIGVTRPLYIFECLINNLMDVVKQAGTWIPLYIMTSRKNHEETTSFFREHNYFGYNPEEIRFFQQDMAPSVGYDGKVLLEAKDRISMSPNGNGGWFSSLCRAGYLKEMQERGIEWLSVFSVDNVLQRINDPVYVGAVISSGCDCGGKVVRKASPNERVGVLCRESGKPAIVEYYEMTDDMRSLRDENGNLLYNFGVTLNYLFRLKRLEEIREKKLPVHIVEKKIPYIDENGNEVKPEAPNGYKFEDLVLDMIHMMDSCLPYEIVREKEFAPVKNREGVDSVDTARELLTKNGVQI</sequence>
<comment type="similarity">
    <text evidence="1">Belongs to the UDPGP type 1 family.</text>
</comment>
<dbReference type="Gene3D" id="3.90.550.10">
    <property type="entry name" value="Spore Coat Polysaccharide Biosynthesis Protein SpsA, Chain A"/>
    <property type="match status" value="1"/>
</dbReference>
<protein>
    <submittedName>
        <fullName evidence="4">UDPGP type 1 family protein</fullName>
    </submittedName>
</protein>
<dbReference type="InterPro" id="IPR029044">
    <property type="entry name" value="Nucleotide-diphossugar_trans"/>
</dbReference>
<keyword evidence="3" id="KW-0548">Nucleotidyltransferase</keyword>
<dbReference type="InterPro" id="IPR039741">
    <property type="entry name" value="UDP-sugar_pyrophosphorylase"/>
</dbReference>
<dbReference type="InterPro" id="IPR002618">
    <property type="entry name" value="UDPGP_fam"/>
</dbReference>
<dbReference type="Proteomes" id="UP000823849">
    <property type="component" value="Unassembled WGS sequence"/>
</dbReference>
<keyword evidence="2" id="KW-0808">Transferase</keyword>
<evidence type="ECO:0000256" key="1">
    <source>
        <dbReference type="ARBA" id="ARBA00010401"/>
    </source>
</evidence>
<evidence type="ECO:0000313" key="4">
    <source>
        <dbReference type="EMBL" id="HJC15753.1"/>
    </source>
</evidence>
<reference evidence="4" key="2">
    <citation type="submission" date="2021-04" db="EMBL/GenBank/DDBJ databases">
        <authorList>
            <person name="Gilroy R."/>
        </authorList>
    </citation>
    <scope>NUCLEOTIDE SEQUENCE</scope>
    <source>
        <strain evidence="4">CHK185-5351</strain>
    </source>
</reference>
<evidence type="ECO:0000313" key="5">
    <source>
        <dbReference type="Proteomes" id="UP000823849"/>
    </source>
</evidence>
<gene>
    <name evidence="4" type="ORF">H9705_08010</name>
</gene>
<accession>A0A9D2NBY4</accession>
<evidence type="ECO:0000256" key="2">
    <source>
        <dbReference type="ARBA" id="ARBA00022679"/>
    </source>
</evidence>